<sequence>MVSANRHRENRRNCSSRGLRTPIRGPSSACDRGMTGRARLRKTCGMRPSAKRSRLSASQDRALPSESQKRGAWLVARENKCTNNNVLAHATALLRI</sequence>
<dbReference type="EnsemblPlants" id="Zm00001eb011770_T001">
    <property type="protein sequence ID" value="Zm00001eb011770_P001"/>
    <property type="gene ID" value="Zm00001eb011770"/>
</dbReference>
<name>A0A804LHM0_MAIZE</name>
<accession>A0A804LHM0</accession>
<reference evidence="2" key="3">
    <citation type="submission" date="2021-05" db="UniProtKB">
        <authorList>
            <consortium name="EnsemblPlants"/>
        </authorList>
    </citation>
    <scope>IDENTIFICATION</scope>
    <source>
        <strain evidence="2">cv. B73</strain>
    </source>
</reference>
<reference evidence="3" key="1">
    <citation type="submission" date="2015-12" db="EMBL/GenBank/DDBJ databases">
        <title>Update maize B73 reference genome by single molecule sequencing technologies.</title>
        <authorList>
            <consortium name="Maize Genome Sequencing Project"/>
            <person name="Ware D."/>
        </authorList>
    </citation>
    <scope>NUCLEOTIDE SEQUENCE [LARGE SCALE GENOMIC DNA]</scope>
    <source>
        <strain evidence="3">cv. B73</strain>
    </source>
</reference>
<feature type="compositionally biased region" description="Basic residues" evidence="1">
    <location>
        <begin position="38"/>
        <end position="54"/>
    </location>
</feature>
<protein>
    <submittedName>
        <fullName evidence="2">Uncharacterized protein</fullName>
    </submittedName>
</protein>
<dbReference type="Proteomes" id="UP000007305">
    <property type="component" value="Chromosome 1"/>
</dbReference>
<organism evidence="2 3">
    <name type="scientific">Zea mays</name>
    <name type="common">Maize</name>
    <dbReference type="NCBI Taxonomy" id="4577"/>
    <lineage>
        <taxon>Eukaryota</taxon>
        <taxon>Viridiplantae</taxon>
        <taxon>Streptophyta</taxon>
        <taxon>Embryophyta</taxon>
        <taxon>Tracheophyta</taxon>
        <taxon>Spermatophyta</taxon>
        <taxon>Magnoliopsida</taxon>
        <taxon>Liliopsida</taxon>
        <taxon>Poales</taxon>
        <taxon>Poaceae</taxon>
        <taxon>PACMAD clade</taxon>
        <taxon>Panicoideae</taxon>
        <taxon>Andropogonodae</taxon>
        <taxon>Andropogoneae</taxon>
        <taxon>Tripsacinae</taxon>
        <taxon>Zea</taxon>
    </lineage>
</organism>
<evidence type="ECO:0000313" key="2">
    <source>
        <dbReference type="EnsemblPlants" id="Zm00001eb011770_P001"/>
    </source>
</evidence>
<dbReference type="InParanoid" id="A0A804LHM0"/>
<dbReference type="AlphaFoldDB" id="A0A804LHM0"/>
<evidence type="ECO:0000313" key="3">
    <source>
        <dbReference type="Proteomes" id="UP000007305"/>
    </source>
</evidence>
<proteinExistence type="predicted"/>
<reference evidence="2" key="2">
    <citation type="submission" date="2019-07" db="EMBL/GenBank/DDBJ databases">
        <authorList>
            <person name="Seetharam A."/>
            <person name="Woodhouse M."/>
            <person name="Cannon E."/>
        </authorList>
    </citation>
    <scope>NUCLEOTIDE SEQUENCE [LARGE SCALE GENOMIC DNA]</scope>
    <source>
        <strain evidence="2">cv. B73</strain>
    </source>
</reference>
<evidence type="ECO:0000256" key="1">
    <source>
        <dbReference type="SAM" id="MobiDB-lite"/>
    </source>
</evidence>
<feature type="region of interest" description="Disordered" evidence="1">
    <location>
        <begin position="1"/>
        <end position="69"/>
    </location>
</feature>
<dbReference type="Gramene" id="Zm00001eb011770_T001">
    <property type="protein sequence ID" value="Zm00001eb011770_P001"/>
    <property type="gene ID" value="Zm00001eb011770"/>
</dbReference>
<keyword evidence="3" id="KW-1185">Reference proteome</keyword>